<evidence type="ECO:0000256" key="1">
    <source>
        <dbReference type="SAM" id="MobiDB-lite"/>
    </source>
</evidence>
<evidence type="ECO:0000313" key="3">
    <source>
        <dbReference type="Proteomes" id="UP000077051"/>
    </source>
</evidence>
<dbReference type="STRING" id="747725.A0A162U3V5"/>
<evidence type="ECO:0000313" key="2">
    <source>
        <dbReference type="EMBL" id="OAD09182.1"/>
    </source>
</evidence>
<dbReference type="AlphaFoldDB" id="A0A162U3V5"/>
<name>A0A162U3V5_MUCCL</name>
<keyword evidence="3" id="KW-1185">Reference proteome</keyword>
<accession>A0A162U3V5</accession>
<gene>
    <name evidence="2" type="ORF">MUCCIDRAFT_159339</name>
</gene>
<reference evidence="2 3" key="1">
    <citation type="submission" date="2015-06" db="EMBL/GenBank/DDBJ databases">
        <title>Expansion of signal transduction pathways in fungi by whole-genome duplication.</title>
        <authorList>
            <consortium name="DOE Joint Genome Institute"/>
            <person name="Corrochano L.M."/>
            <person name="Kuo A."/>
            <person name="Marcet-Houben M."/>
            <person name="Polaino S."/>
            <person name="Salamov A."/>
            <person name="Villalobos J.M."/>
            <person name="Alvarez M.I."/>
            <person name="Avalos J."/>
            <person name="Benito E.P."/>
            <person name="Benoit I."/>
            <person name="Burger G."/>
            <person name="Camino L.P."/>
            <person name="Canovas D."/>
            <person name="Cerda-Olmedo E."/>
            <person name="Cheng J.-F."/>
            <person name="Dominguez A."/>
            <person name="Elias M."/>
            <person name="Eslava A.P."/>
            <person name="Glaser F."/>
            <person name="Grimwood J."/>
            <person name="Gutierrez G."/>
            <person name="Heitman J."/>
            <person name="Henrissat B."/>
            <person name="Iturriaga E.A."/>
            <person name="Lang B.F."/>
            <person name="Lavin J.L."/>
            <person name="Lee S."/>
            <person name="Li W."/>
            <person name="Lindquist E."/>
            <person name="Lopez-Garcia S."/>
            <person name="Luque E.M."/>
            <person name="Marcos A.T."/>
            <person name="Martin J."/>
            <person name="Mccluskey K."/>
            <person name="Medina H.R."/>
            <person name="Miralles-Duran A."/>
            <person name="Miyazaki A."/>
            <person name="Munoz-Torres E."/>
            <person name="Oguiza J.A."/>
            <person name="Ohm R."/>
            <person name="Olmedo M."/>
            <person name="Orejas M."/>
            <person name="Ortiz-Castellanos L."/>
            <person name="Pisabarro A.G."/>
            <person name="Rodriguez-Romero J."/>
            <person name="Ruiz-Herrera J."/>
            <person name="Ruiz-Vazquez R."/>
            <person name="Sanz C."/>
            <person name="Schackwitz W."/>
            <person name="Schmutz J."/>
            <person name="Shahriari M."/>
            <person name="Shelest E."/>
            <person name="Silva-Franco F."/>
            <person name="Soanes D."/>
            <person name="Syed K."/>
            <person name="Tagua V.G."/>
            <person name="Talbot N.J."/>
            <person name="Thon M."/>
            <person name="De Vries R.P."/>
            <person name="Wiebenga A."/>
            <person name="Yadav J.S."/>
            <person name="Braun E.L."/>
            <person name="Baker S."/>
            <person name="Garre V."/>
            <person name="Horwitz B."/>
            <person name="Torres-Martinez S."/>
            <person name="Idnurm A."/>
            <person name="Herrera-Estrella A."/>
            <person name="Gabaldon T."/>
            <person name="Grigoriev I.V."/>
        </authorList>
    </citation>
    <scope>NUCLEOTIDE SEQUENCE [LARGE SCALE GENOMIC DNA]</scope>
    <source>
        <strain evidence="2 3">CBS 277.49</strain>
    </source>
</reference>
<proteinExistence type="predicted"/>
<sequence>MPLFPLWASMVQSSIEFCRIVWDIQYTRPYLAAINTFLEHAKHSTALKRCRIVLVTVAKQPTESAFEFYNNPNDPVRDLRAMVYQAVANVDPSLDHVQVDVLRLLPCVASADYSIPPKILSKQISSQITMSVYNIPNGQDDLKHAMRHLAQLYYNINVLHISNIPMKFHDMATEVYLDMTSKGSISYLVTPEKSHTKTWTHILMAQQAGVIFLHCLNSQLQQQFVEAEGNTMQLANVKVEGFINPPWLDTATGNIPKTTELLDTLIRPNVYDNVKEYLEASARNHLCKSVAFDAFRFSHHLPIMHSTAKEKGLCTSRSIEKATRWRTCFRDCEGTDRFPIRHDSSRPIQDLAIDVLNGIPVSSGFGVAFGLIHDLFEQLQDVMLKDIIYAKEIKSTQELIAMIVTELVNGMQGSGQKLFIKGLRKEDAKLMSKKLLVALCLVGKRFSKDSANHQQLCSYIHAVIEDKTQSYFQNSGNASVQIKPDEAATTALDAAWSQVNRYENMSLREREDAAHGYLPEFKSEKPSSTPATNTNAGPRHNPNFKSRRGGNPNNNNTAPSSAASSVDPRSSSYHNPKRPKYPDPSNAKPYLTYIAPTLEEKAQEEEQEEKSLGNPGNLLWLYWMNDKIKKRGNQDEGDLSLGTELVYKDHQWKRVKKEFLGRLAQPGEKGETI</sequence>
<feature type="compositionally biased region" description="Low complexity" evidence="1">
    <location>
        <begin position="549"/>
        <end position="572"/>
    </location>
</feature>
<feature type="compositionally biased region" description="Polar residues" evidence="1">
    <location>
        <begin position="526"/>
        <end position="536"/>
    </location>
</feature>
<dbReference type="OrthoDB" id="5844105at2759"/>
<dbReference type="VEuPathDB" id="FungiDB:MUCCIDRAFT_159339"/>
<organism evidence="2 3">
    <name type="scientific">Mucor lusitanicus CBS 277.49</name>
    <dbReference type="NCBI Taxonomy" id="747725"/>
    <lineage>
        <taxon>Eukaryota</taxon>
        <taxon>Fungi</taxon>
        <taxon>Fungi incertae sedis</taxon>
        <taxon>Mucoromycota</taxon>
        <taxon>Mucoromycotina</taxon>
        <taxon>Mucoromycetes</taxon>
        <taxon>Mucorales</taxon>
        <taxon>Mucorineae</taxon>
        <taxon>Mucoraceae</taxon>
        <taxon>Mucor</taxon>
    </lineage>
</organism>
<protein>
    <submittedName>
        <fullName evidence="2">Uncharacterized protein</fullName>
    </submittedName>
</protein>
<dbReference type="EMBL" id="AMYB01000001">
    <property type="protein sequence ID" value="OAD09182.1"/>
    <property type="molecule type" value="Genomic_DNA"/>
</dbReference>
<comment type="caution">
    <text evidence="2">The sequence shown here is derived from an EMBL/GenBank/DDBJ whole genome shotgun (WGS) entry which is preliminary data.</text>
</comment>
<dbReference type="Proteomes" id="UP000077051">
    <property type="component" value="Unassembled WGS sequence"/>
</dbReference>
<feature type="region of interest" description="Disordered" evidence="1">
    <location>
        <begin position="520"/>
        <end position="589"/>
    </location>
</feature>